<feature type="region of interest" description="Disordered" evidence="1">
    <location>
        <begin position="433"/>
        <end position="460"/>
    </location>
</feature>
<evidence type="ECO:0000259" key="2">
    <source>
        <dbReference type="SMART" id="SM01349"/>
    </source>
</evidence>
<accession>A0AAV0C1S0</accession>
<dbReference type="InterPro" id="IPR057599">
    <property type="entry name" value="TORTIFOLIA1/TORL1-2_C"/>
</dbReference>
<feature type="region of interest" description="Disordered" evidence="1">
    <location>
        <begin position="653"/>
        <end position="674"/>
    </location>
</feature>
<evidence type="ECO:0000313" key="3">
    <source>
        <dbReference type="EMBL" id="CAH9063373.1"/>
    </source>
</evidence>
<feature type="compositionally biased region" description="Low complexity" evidence="1">
    <location>
        <begin position="359"/>
        <end position="376"/>
    </location>
</feature>
<name>A0AAV0C1S0_9ASTE</name>
<gene>
    <name evidence="3" type="ORF">CEPIT_LOCUS1941</name>
</gene>
<protein>
    <recommendedName>
        <fullName evidence="2">TOG domain-containing protein</fullName>
    </recommendedName>
</protein>
<feature type="compositionally biased region" description="Low complexity" evidence="1">
    <location>
        <begin position="20"/>
        <end position="30"/>
    </location>
</feature>
<dbReference type="GO" id="GO:0010005">
    <property type="term" value="C:cortical microtubule, transverse to long axis"/>
    <property type="evidence" value="ECO:0007669"/>
    <property type="project" value="TreeGrafter"/>
</dbReference>
<dbReference type="SMART" id="SM01349">
    <property type="entry name" value="TOG"/>
    <property type="match status" value="1"/>
</dbReference>
<dbReference type="InterPro" id="IPR011989">
    <property type="entry name" value="ARM-like"/>
</dbReference>
<feature type="region of interest" description="Disordered" evidence="1">
    <location>
        <begin position="472"/>
        <end position="493"/>
    </location>
</feature>
<dbReference type="AlphaFoldDB" id="A0AAV0C1S0"/>
<feature type="region of interest" description="Disordered" evidence="1">
    <location>
        <begin position="1"/>
        <end position="30"/>
    </location>
</feature>
<dbReference type="GO" id="GO:0008017">
    <property type="term" value="F:microtubule binding"/>
    <property type="evidence" value="ECO:0007669"/>
    <property type="project" value="InterPro"/>
</dbReference>
<dbReference type="EMBL" id="CAMAPF010000011">
    <property type="protein sequence ID" value="CAH9063373.1"/>
    <property type="molecule type" value="Genomic_DNA"/>
</dbReference>
<feature type="compositionally biased region" description="Low complexity" evidence="1">
    <location>
        <begin position="1"/>
        <end position="10"/>
    </location>
</feature>
<dbReference type="Proteomes" id="UP001152523">
    <property type="component" value="Unassembled WGS sequence"/>
</dbReference>
<dbReference type="GO" id="GO:0010031">
    <property type="term" value="P:circumnutation"/>
    <property type="evidence" value="ECO:0007669"/>
    <property type="project" value="TreeGrafter"/>
</dbReference>
<proteinExistence type="predicted"/>
<dbReference type="SUPFAM" id="SSF48371">
    <property type="entry name" value="ARM repeat"/>
    <property type="match status" value="1"/>
</dbReference>
<organism evidence="3 4">
    <name type="scientific">Cuscuta epithymum</name>
    <dbReference type="NCBI Taxonomy" id="186058"/>
    <lineage>
        <taxon>Eukaryota</taxon>
        <taxon>Viridiplantae</taxon>
        <taxon>Streptophyta</taxon>
        <taxon>Embryophyta</taxon>
        <taxon>Tracheophyta</taxon>
        <taxon>Spermatophyta</taxon>
        <taxon>Magnoliopsida</taxon>
        <taxon>eudicotyledons</taxon>
        <taxon>Gunneridae</taxon>
        <taxon>Pentapetalae</taxon>
        <taxon>asterids</taxon>
        <taxon>lamiids</taxon>
        <taxon>Solanales</taxon>
        <taxon>Convolvulaceae</taxon>
        <taxon>Cuscuteae</taxon>
        <taxon>Cuscuta</taxon>
        <taxon>Cuscuta subgen. Cuscuta</taxon>
    </lineage>
</organism>
<dbReference type="Pfam" id="PF24713">
    <property type="entry name" value="TOR1L1_C"/>
    <property type="match status" value="1"/>
</dbReference>
<feature type="domain" description="TOG" evidence="2">
    <location>
        <begin position="61"/>
        <end position="306"/>
    </location>
</feature>
<dbReference type="InterPro" id="IPR034085">
    <property type="entry name" value="TOG"/>
</dbReference>
<dbReference type="Pfam" id="PF24714">
    <property type="entry name" value="TOR1L1_N"/>
    <property type="match status" value="1"/>
</dbReference>
<dbReference type="PANTHER" id="PTHR31355:SF7">
    <property type="entry name" value="MICROTUBULE-ASSOCIATED PROTEIN TORTIFOLIA1"/>
    <property type="match status" value="1"/>
</dbReference>
<dbReference type="GO" id="GO:0009826">
    <property type="term" value="P:unidimensional cell growth"/>
    <property type="evidence" value="ECO:0007669"/>
    <property type="project" value="TreeGrafter"/>
</dbReference>
<dbReference type="PANTHER" id="PTHR31355">
    <property type="entry name" value="MICROTUBULE-ASSOCIATED PROTEIN TORTIFOLIA1"/>
    <property type="match status" value="1"/>
</dbReference>
<keyword evidence="4" id="KW-1185">Reference proteome</keyword>
<dbReference type="InterPro" id="IPR057600">
    <property type="entry name" value="TORTIFOLIA1/SINE1-2_N"/>
</dbReference>
<feature type="compositionally biased region" description="Basic and acidic residues" evidence="1">
    <location>
        <begin position="344"/>
        <end position="358"/>
    </location>
</feature>
<evidence type="ECO:0000256" key="1">
    <source>
        <dbReference type="SAM" id="MobiDB-lite"/>
    </source>
</evidence>
<evidence type="ECO:0000313" key="4">
    <source>
        <dbReference type="Proteomes" id="UP001152523"/>
    </source>
</evidence>
<feature type="region of interest" description="Disordered" evidence="1">
    <location>
        <begin position="322"/>
        <end position="394"/>
    </location>
</feature>
<reference evidence="3" key="1">
    <citation type="submission" date="2022-07" db="EMBL/GenBank/DDBJ databases">
        <authorList>
            <person name="Macas J."/>
            <person name="Novak P."/>
            <person name="Neumann P."/>
        </authorList>
    </citation>
    <scope>NUCLEOTIDE SEQUENCE</scope>
</reference>
<dbReference type="InterPro" id="IPR033337">
    <property type="entry name" value="TORTIFOLIA1/SINE1-2"/>
</dbReference>
<dbReference type="Gene3D" id="1.25.10.10">
    <property type="entry name" value="Leucine-rich Repeat Variant"/>
    <property type="match status" value="2"/>
</dbReference>
<feature type="compositionally biased region" description="Basic and acidic residues" evidence="1">
    <location>
        <begin position="327"/>
        <end position="336"/>
    </location>
</feature>
<feature type="compositionally biased region" description="Polar residues" evidence="1">
    <location>
        <begin position="480"/>
        <end position="493"/>
    </location>
</feature>
<sequence>MSSGIKSAKPSKPPNPPTTAPSRSSTSSLSSHLAMVELKQRILTSLSKLSDRDTHQIAVEDLEKIIQTLSHDGVPMFLNCLYDSSNDSKPAVKKESLLLLAALCAAHGDSTATHLTKIIAHIVKRLKDSDSAVREACCDAIGSLSSQYLKGEAESGGGLGSVVSLFVKPLFEAMGENNKTVQGGAAMCMAKMVERASDPPVLAFQKLCPRICKYLNNPNFMAKASLLFVVSSLSQVGAIAPQNFESLLRCLQECISSSEWATRKAAADTLTVLALHSSNLVTREAASVLTLLEASRFDKIKPVRDSMLEALQLWKKIAGKGNGVMQDNDKKTHDGETSESADLSESRELQNHEKHESVVNDSSNKPSPSDSVSKPNGGSISEKTAGILKKKAPSLTDKEWNPEFFQKLETRGSDDLPVEVVIPRRCINASNVQNEEDSVPSDTANERARGNCQPNDRYNSGDRVIYGASSRHNGVDLSQREPTSSHAKSVGQSEGFLNNKGNWLAIQRQLLQLERQQSHLMNMLQDFMGGSHDSMVTLESRVCGLERVVDEMAQNLSISAGRRGSNFRTVFEGSPNNRPSVKYNSGFSEYGGGKLVTGNDGRIHFGERFVQSDGMPSGIRGRGLPWRSEATDAWDFHTYGKNVYMGSRRAVASSSYDGRSPKSENETTDQVGSRRAWEKGALPFGFGEGPSARSVWRASKDEATLEAIRVAGDDSGTSRGARVAIPELTAEALGGGNNVQERDPVWTSWRNAMDALAVGDVDSAFADVLSIEDDVLLVKLMEISGPVIDQLSNEVVSEVLHAVAQFLVEQNLFYIGLPWVQQLADIILEHGPGSLNIPDEVKKELVSNLHNISSTVEFPEDCEGPTPDQLLLQLASAWEIDLN</sequence>
<comment type="caution">
    <text evidence="3">The sequence shown here is derived from an EMBL/GenBank/DDBJ whole genome shotgun (WGS) entry which is preliminary data.</text>
</comment>
<dbReference type="InterPro" id="IPR016024">
    <property type="entry name" value="ARM-type_fold"/>
</dbReference>